<protein>
    <submittedName>
        <fullName evidence="2">Uncharacterized protein</fullName>
    </submittedName>
</protein>
<feature type="compositionally biased region" description="Basic residues" evidence="1">
    <location>
        <begin position="32"/>
        <end position="44"/>
    </location>
</feature>
<evidence type="ECO:0000313" key="3">
    <source>
        <dbReference type="Proteomes" id="UP001497516"/>
    </source>
</evidence>
<evidence type="ECO:0000256" key="1">
    <source>
        <dbReference type="SAM" id="MobiDB-lite"/>
    </source>
</evidence>
<reference evidence="2 3" key="1">
    <citation type="submission" date="2024-04" db="EMBL/GenBank/DDBJ databases">
        <authorList>
            <person name="Fracassetti M."/>
        </authorList>
    </citation>
    <scope>NUCLEOTIDE SEQUENCE [LARGE SCALE GENOMIC DNA]</scope>
</reference>
<keyword evidence="3" id="KW-1185">Reference proteome</keyword>
<organism evidence="2 3">
    <name type="scientific">Linum trigynum</name>
    <dbReference type="NCBI Taxonomy" id="586398"/>
    <lineage>
        <taxon>Eukaryota</taxon>
        <taxon>Viridiplantae</taxon>
        <taxon>Streptophyta</taxon>
        <taxon>Embryophyta</taxon>
        <taxon>Tracheophyta</taxon>
        <taxon>Spermatophyta</taxon>
        <taxon>Magnoliopsida</taxon>
        <taxon>eudicotyledons</taxon>
        <taxon>Gunneridae</taxon>
        <taxon>Pentapetalae</taxon>
        <taxon>rosids</taxon>
        <taxon>fabids</taxon>
        <taxon>Malpighiales</taxon>
        <taxon>Linaceae</taxon>
        <taxon>Linum</taxon>
    </lineage>
</organism>
<dbReference type="AlphaFoldDB" id="A0AAV2DAA4"/>
<sequence>MALFRLTVCGGVLRLCKGRRTSGRLAGATRAGGRKRTGVGRRRASSPATSAVRRTVMCLLRRRSGKGDGSCREGCGGRNRDVARRGGWGACEKQRPAGETEAGGEQMAGELGRLEREEERVQSGVVVDRFLRQQVR</sequence>
<proteinExistence type="predicted"/>
<name>A0AAV2DAA4_9ROSI</name>
<gene>
    <name evidence="2" type="ORF">LTRI10_LOCUS12921</name>
</gene>
<accession>A0AAV2DAA4</accession>
<dbReference type="EMBL" id="OZ034815">
    <property type="protein sequence ID" value="CAL1370823.1"/>
    <property type="molecule type" value="Genomic_DNA"/>
</dbReference>
<dbReference type="Proteomes" id="UP001497516">
    <property type="component" value="Chromosome 2"/>
</dbReference>
<evidence type="ECO:0000313" key="2">
    <source>
        <dbReference type="EMBL" id="CAL1370823.1"/>
    </source>
</evidence>
<feature type="region of interest" description="Disordered" evidence="1">
    <location>
        <begin position="25"/>
        <end position="49"/>
    </location>
</feature>